<proteinExistence type="predicted"/>
<sequence>MPSNQNRPFRVRDAGAEGAAAVAKLLKDSGIPSALWGANAAAYHGGGLCPLDIELVVNDAHQQRAFGVLTAHGVLPAIPDDSESTLPIDYALWRQQAPSYRYRDRRRVRICSHLYKLPPSGDWLEDSLLPYIILYSAETVGLPSLPPFPHTKLPRLVGSRQSYVLAPALHSPRMSLSKFGTKGEVLTTAFAALVESEMNVLLWHADYLSPAWGQHMAQLSELLRSRSVVNGPDGLPDLVDSRLSTFANWIQLDFRGEADPEDLADLKDVEIRRKAGANLDPHHCDSFSSELSF</sequence>
<evidence type="ECO:0000313" key="2">
    <source>
        <dbReference type="Proteomes" id="UP000824596"/>
    </source>
</evidence>
<dbReference type="GeneID" id="68351406"/>
<name>A0A9P8N392_9HYPO</name>
<accession>A0A9P8N392</accession>
<dbReference type="Proteomes" id="UP000824596">
    <property type="component" value="Unassembled WGS sequence"/>
</dbReference>
<organism evidence="1 2">
    <name type="scientific">Hirsutella rhossiliensis</name>
    <dbReference type="NCBI Taxonomy" id="111463"/>
    <lineage>
        <taxon>Eukaryota</taxon>
        <taxon>Fungi</taxon>
        <taxon>Dikarya</taxon>
        <taxon>Ascomycota</taxon>
        <taxon>Pezizomycotina</taxon>
        <taxon>Sordariomycetes</taxon>
        <taxon>Hypocreomycetidae</taxon>
        <taxon>Hypocreales</taxon>
        <taxon>Ophiocordycipitaceae</taxon>
        <taxon>Hirsutella</taxon>
    </lineage>
</organism>
<dbReference type="OrthoDB" id="4520106at2759"/>
<protein>
    <submittedName>
        <fullName evidence="1">Uncharacterized protein</fullName>
    </submittedName>
</protein>
<dbReference type="EMBL" id="JAIZPD010000002">
    <property type="protein sequence ID" value="KAH0966868.1"/>
    <property type="molecule type" value="Genomic_DNA"/>
</dbReference>
<dbReference type="AlphaFoldDB" id="A0A9P8N392"/>
<comment type="caution">
    <text evidence="1">The sequence shown here is derived from an EMBL/GenBank/DDBJ whole genome shotgun (WGS) entry which is preliminary data.</text>
</comment>
<gene>
    <name evidence="1" type="ORF">HRG_02277</name>
</gene>
<reference evidence="1" key="1">
    <citation type="submission" date="2021-09" db="EMBL/GenBank/DDBJ databases">
        <title>A high-quality genome of the endoparasitic fungus Hirsutella rhossiliensis with a comparison of Hirsutella genomes reveals transposable elements contributing to genome size variation.</title>
        <authorList>
            <person name="Lin R."/>
            <person name="Jiao Y."/>
            <person name="Sun X."/>
            <person name="Ling J."/>
            <person name="Xie B."/>
            <person name="Cheng X."/>
        </authorList>
    </citation>
    <scope>NUCLEOTIDE SEQUENCE</scope>
    <source>
        <strain evidence="1">HR02</strain>
    </source>
</reference>
<dbReference type="RefSeq" id="XP_044724381.1">
    <property type="nucleotide sequence ID" value="XM_044860748.1"/>
</dbReference>
<evidence type="ECO:0000313" key="1">
    <source>
        <dbReference type="EMBL" id="KAH0966868.1"/>
    </source>
</evidence>
<keyword evidence="2" id="KW-1185">Reference proteome</keyword>